<accession>A0A100YWI5</accession>
<proteinExistence type="inferred from homology"/>
<dbReference type="OrthoDB" id="241498at2"/>
<dbReference type="InterPro" id="IPR002575">
    <property type="entry name" value="Aminoglycoside_PTrfase"/>
</dbReference>
<dbReference type="InterPro" id="IPR011009">
    <property type="entry name" value="Kinase-like_dom_sf"/>
</dbReference>
<keyword evidence="4" id="KW-1185">Reference proteome</keyword>
<reference evidence="3 4" key="1">
    <citation type="submission" date="2015-12" db="EMBL/GenBank/DDBJ databases">
        <title>Draft Genome Sequence of Olsenella scatoligenes SK9K4T; a Producer of 3-Methylindole- (skatole) and 4-Methylphenol- (p-cresol) Isolated from Pig Feces.</title>
        <authorList>
            <person name="Li X."/>
            <person name="Borg B."/>
            <person name="Canibe N."/>
        </authorList>
    </citation>
    <scope>NUCLEOTIDE SEQUENCE [LARGE SCALE GENOMIC DNA]</scope>
    <source>
        <strain evidence="3 4">SK9K4</strain>
    </source>
</reference>
<protein>
    <submittedName>
        <fullName evidence="3">Serine kinase</fullName>
    </submittedName>
</protein>
<gene>
    <name evidence="3" type="ORF">AUL39_01250</name>
</gene>
<dbReference type="PANTHER" id="PTHR21064">
    <property type="entry name" value="AMINOGLYCOSIDE PHOSPHOTRANSFERASE DOMAIN-CONTAINING PROTEIN-RELATED"/>
    <property type="match status" value="1"/>
</dbReference>
<evidence type="ECO:0000313" key="3">
    <source>
        <dbReference type="EMBL" id="KUH58996.1"/>
    </source>
</evidence>
<keyword evidence="3" id="KW-0808">Transferase</keyword>
<dbReference type="AlphaFoldDB" id="A0A100YWI5"/>
<evidence type="ECO:0000259" key="2">
    <source>
        <dbReference type="Pfam" id="PF01636"/>
    </source>
</evidence>
<name>A0A100YWI5_TRASO</name>
<dbReference type="GO" id="GO:0019202">
    <property type="term" value="F:amino acid kinase activity"/>
    <property type="evidence" value="ECO:0007669"/>
    <property type="project" value="TreeGrafter"/>
</dbReference>
<dbReference type="Proteomes" id="UP000054078">
    <property type="component" value="Unassembled WGS sequence"/>
</dbReference>
<evidence type="ECO:0000313" key="4">
    <source>
        <dbReference type="Proteomes" id="UP000054078"/>
    </source>
</evidence>
<keyword evidence="3" id="KW-0418">Kinase</keyword>
<evidence type="ECO:0000256" key="1">
    <source>
        <dbReference type="ARBA" id="ARBA00038240"/>
    </source>
</evidence>
<feature type="domain" description="Aminoglycoside phosphotransferase" evidence="2">
    <location>
        <begin position="36"/>
        <end position="274"/>
    </location>
</feature>
<dbReference type="PANTHER" id="PTHR21064:SF6">
    <property type="entry name" value="AMINOGLYCOSIDE PHOSPHOTRANSFERASE DOMAIN-CONTAINING PROTEIN"/>
    <property type="match status" value="1"/>
</dbReference>
<sequence>MASTFANKGLYQQVADEAIRYYPYDGAEAKLLAFSENATYVLRDPQSHEPYGVLRIGRPGYHTIEEYEGEMSWLRQINDYTPLIVANPLTGRDGKYIQVVPGPDGRNYSCVVTEFLKGETLENGDDSYSTDEYEQLGEITAYLHRQSYIWNGTKNIVRTHWDYDTMIGDHPIWGRWQAFGGFNEEQRDELTRCCKIIRRRLERYGKAPENFGLIHADLRGSNVMVDESQIKVIDFDDCGFGWHLHDLAGSISFIEDRDFVPDLINAWHDGYCKVMPFTDTDFVEIDTFILQRRLQLTAWLASHSDSDPVKDLSRGWVEGTMYLADRYLHVFG</sequence>
<dbReference type="RefSeq" id="WP_059052832.1">
    <property type="nucleotide sequence ID" value="NZ_LOJF01000001.1"/>
</dbReference>
<organism evidence="3 4">
    <name type="scientific">Tractidigestivibacter scatoligenes</name>
    <name type="common">Olsenella scatoligenes</name>
    <dbReference type="NCBI Taxonomy" id="1299998"/>
    <lineage>
        <taxon>Bacteria</taxon>
        <taxon>Bacillati</taxon>
        <taxon>Actinomycetota</taxon>
        <taxon>Coriobacteriia</taxon>
        <taxon>Coriobacteriales</taxon>
        <taxon>Atopobiaceae</taxon>
        <taxon>Tractidigestivibacter</taxon>
    </lineage>
</organism>
<dbReference type="EMBL" id="LOJF01000001">
    <property type="protein sequence ID" value="KUH58996.1"/>
    <property type="molecule type" value="Genomic_DNA"/>
</dbReference>
<dbReference type="SUPFAM" id="SSF56112">
    <property type="entry name" value="Protein kinase-like (PK-like)"/>
    <property type="match status" value="1"/>
</dbReference>
<dbReference type="STRING" id="1299998.AUL39_01250"/>
<dbReference type="Pfam" id="PF01636">
    <property type="entry name" value="APH"/>
    <property type="match status" value="1"/>
</dbReference>
<dbReference type="Gene3D" id="3.90.1200.10">
    <property type="match status" value="1"/>
</dbReference>
<comment type="similarity">
    <text evidence="1">Belongs to the pseudomonas-type ThrB family.</text>
</comment>
<dbReference type="InterPro" id="IPR050249">
    <property type="entry name" value="Pseudomonas-type_ThrB"/>
</dbReference>
<comment type="caution">
    <text evidence="3">The sequence shown here is derived from an EMBL/GenBank/DDBJ whole genome shotgun (WGS) entry which is preliminary data.</text>
</comment>